<dbReference type="Proteomes" id="UP000595064">
    <property type="component" value="Chromosome"/>
</dbReference>
<evidence type="ECO:0000313" key="1">
    <source>
        <dbReference type="EMBL" id="QPS78636.1"/>
    </source>
</evidence>
<reference evidence="1 2" key="1">
    <citation type="submission" date="2020-12" db="EMBL/GenBank/DDBJ databases">
        <title>FDA dAtabase for Regulatory Grade micrObial Sequences (FDA-ARGOS): Supporting development and validation of Infectious Disease Dx tests.</title>
        <authorList>
            <person name="Sproer C."/>
            <person name="Gronow S."/>
            <person name="Severitt S."/>
            <person name="Schroder I."/>
            <person name="Tallon L."/>
            <person name="Sadzewicz L."/>
            <person name="Zhao X."/>
            <person name="Boylan J."/>
            <person name="Ott S."/>
            <person name="Bowen H."/>
            <person name="Vavikolanu K."/>
            <person name="Mehta A."/>
            <person name="Aluvathingal J."/>
            <person name="Nadendla S."/>
            <person name="Lowell S."/>
            <person name="Myers T."/>
            <person name="Yan Y."/>
            <person name="Sichtig H."/>
        </authorList>
    </citation>
    <scope>NUCLEOTIDE SEQUENCE [LARGE SCALE GENOMIC DNA]</scope>
    <source>
        <strain evidence="1 2">FDAARGOS_890</strain>
    </source>
</reference>
<dbReference type="EMBL" id="CP065748">
    <property type="protein sequence ID" value="QPS78636.1"/>
    <property type="molecule type" value="Genomic_DNA"/>
</dbReference>
<gene>
    <name evidence="1" type="ORF">I6G47_16520</name>
</gene>
<name>A0A7T3DBC8_9BURK</name>
<sequence length="135" mass="14722">MVTPEQTEVFPGVLRHVEYRMAVYVGQAQALIAAGLVMRQQLPGQAGNGRGMCTYDADGSKVHRGCSRSASAGRKYIVAKRCAEGLLIEVRLVLSPERLEAIDAQRVRASVCWPFPVVVGHIPNTPTRPALLRAR</sequence>
<keyword evidence="2" id="KW-1185">Reference proteome</keyword>
<evidence type="ECO:0000313" key="2">
    <source>
        <dbReference type="Proteomes" id="UP000595064"/>
    </source>
</evidence>
<accession>A0A7T3DBC8</accession>
<dbReference type="KEGG" id="dla:I6G47_16520"/>
<protein>
    <submittedName>
        <fullName evidence="1">Uncharacterized protein</fullName>
    </submittedName>
</protein>
<dbReference type="RefSeq" id="WP_198129287.1">
    <property type="nucleotide sequence ID" value="NZ_CP065748.1"/>
</dbReference>
<proteinExistence type="predicted"/>
<dbReference type="AlphaFoldDB" id="A0A7T3DBC8"/>
<organism evidence="1 2">
    <name type="scientific">Delftia lacustris</name>
    <dbReference type="NCBI Taxonomy" id="558537"/>
    <lineage>
        <taxon>Bacteria</taxon>
        <taxon>Pseudomonadati</taxon>
        <taxon>Pseudomonadota</taxon>
        <taxon>Betaproteobacteria</taxon>
        <taxon>Burkholderiales</taxon>
        <taxon>Comamonadaceae</taxon>
        <taxon>Delftia</taxon>
    </lineage>
</organism>